<dbReference type="GO" id="GO:0005546">
    <property type="term" value="F:phosphatidylinositol-4,5-bisphosphate binding"/>
    <property type="evidence" value="ECO:0007669"/>
    <property type="project" value="TreeGrafter"/>
</dbReference>
<evidence type="ECO:0000259" key="5">
    <source>
        <dbReference type="Pfam" id="PF00626"/>
    </source>
</evidence>
<feature type="domain" description="Gelsolin-like" evidence="5">
    <location>
        <begin position="274"/>
        <end position="342"/>
    </location>
</feature>
<feature type="non-terminal residue" evidence="6">
    <location>
        <position position="1"/>
    </location>
</feature>
<organism evidence="6 7">
    <name type="scientific">Pristionchus fissidentatus</name>
    <dbReference type="NCBI Taxonomy" id="1538716"/>
    <lineage>
        <taxon>Eukaryota</taxon>
        <taxon>Metazoa</taxon>
        <taxon>Ecdysozoa</taxon>
        <taxon>Nematoda</taxon>
        <taxon>Chromadorea</taxon>
        <taxon>Rhabditida</taxon>
        <taxon>Rhabditina</taxon>
        <taxon>Diplogasteromorpha</taxon>
        <taxon>Diplogasteroidea</taxon>
        <taxon>Neodiplogasteridae</taxon>
        <taxon>Pristionchus</taxon>
    </lineage>
</organism>
<keyword evidence="7" id="KW-1185">Reference proteome</keyword>
<dbReference type="InterPro" id="IPR007122">
    <property type="entry name" value="Villin/Gelsolin"/>
</dbReference>
<evidence type="ECO:0000256" key="4">
    <source>
        <dbReference type="ARBA" id="ARBA00023203"/>
    </source>
</evidence>
<dbReference type="CDD" id="cd11292">
    <property type="entry name" value="gelsolin_S3_like"/>
    <property type="match status" value="1"/>
</dbReference>
<evidence type="ECO:0000256" key="1">
    <source>
        <dbReference type="ARBA" id="ARBA00008418"/>
    </source>
</evidence>
<protein>
    <recommendedName>
        <fullName evidence="5">Gelsolin-like domain-containing protein</fullName>
    </recommendedName>
</protein>
<dbReference type="EMBL" id="BTSY01000006">
    <property type="protein sequence ID" value="GMT31760.1"/>
    <property type="molecule type" value="Genomic_DNA"/>
</dbReference>
<dbReference type="SMART" id="SM00262">
    <property type="entry name" value="GEL"/>
    <property type="match status" value="4"/>
</dbReference>
<keyword evidence="4" id="KW-0009">Actin-binding</keyword>
<proteinExistence type="inferred from homology"/>
<dbReference type="Proteomes" id="UP001432322">
    <property type="component" value="Unassembled WGS sequence"/>
</dbReference>
<dbReference type="GO" id="GO:0051014">
    <property type="term" value="P:actin filament severing"/>
    <property type="evidence" value="ECO:0007669"/>
    <property type="project" value="TreeGrafter"/>
</dbReference>
<dbReference type="GO" id="GO:0008154">
    <property type="term" value="P:actin polymerization or depolymerization"/>
    <property type="evidence" value="ECO:0007669"/>
    <property type="project" value="TreeGrafter"/>
</dbReference>
<accession>A0AAV5WJB5</accession>
<dbReference type="AlphaFoldDB" id="A0AAV5WJB5"/>
<dbReference type="FunFam" id="3.40.20.10:FF:000005">
    <property type="entry name" value="Gelsolin"/>
    <property type="match status" value="1"/>
</dbReference>
<name>A0AAV5WJB5_9BILA</name>
<dbReference type="GO" id="GO:0051016">
    <property type="term" value="P:barbed-end actin filament capping"/>
    <property type="evidence" value="ECO:0007669"/>
    <property type="project" value="TreeGrafter"/>
</dbReference>
<dbReference type="SUPFAM" id="SSF55753">
    <property type="entry name" value="Actin depolymerizing proteins"/>
    <property type="match status" value="4"/>
</dbReference>
<dbReference type="Gene3D" id="3.40.20.10">
    <property type="entry name" value="Severin"/>
    <property type="match status" value="4"/>
</dbReference>
<reference evidence="6" key="1">
    <citation type="submission" date="2023-10" db="EMBL/GenBank/DDBJ databases">
        <title>Genome assembly of Pristionchus species.</title>
        <authorList>
            <person name="Yoshida K."/>
            <person name="Sommer R.J."/>
        </authorList>
    </citation>
    <scope>NUCLEOTIDE SEQUENCE</scope>
    <source>
        <strain evidence="6">RS5133</strain>
    </source>
</reference>
<gene>
    <name evidence="6" type="ORF">PFISCL1PPCAC_23057</name>
</gene>
<dbReference type="InterPro" id="IPR029006">
    <property type="entry name" value="ADF-H/Gelsolin-like_dom_sf"/>
</dbReference>
<evidence type="ECO:0000256" key="3">
    <source>
        <dbReference type="ARBA" id="ARBA00022737"/>
    </source>
</evidence>
<dbReference type="PANTHER" id="PTHR11977">
    <property type="entry name" value="VILLIN"/>
    <property type="match status" value="1"/>
</dbReference>
<dbReference type="GO" id="GO:0051015">
    <property type="term" value="F:actin filament binding"/>
    <property type="evidence" value="ECO:0007669"/>
    <property type="project" value="InterPro"/>
</dbReference>
<evidence type="ECO:0000313" key="6">
    <source>
        <dbReference type="EMBL" id="GMT31760.1"/>
    </source>
</evidence>
<dbReference type="GO" id="GO:0015629">
    <property type="term" value="C:actin cytoskeleton"/>
    <property type="evidence" value="ECO:0007669"/>
    <property type="project" value="TreeGrafter"/>
</dbReference>
<dbReference type="PRINTS" id="PR00597">
    <property type="entry name" value="GELSOLIN"/>
</dbReference>
<dbReference type="PANTHER" id="PTHR11977:SF123">
    <property type="entry name" value="GELSOLIN"/>
    <property type="match status" value="1"/>
</dbReference>
<dbReference type="InterPro" id="IPR007123">
    <property type="entry name" value="Gelsolin-like_dom"/>
</dbReference>
<dbReference type="CDD" id="cd11290">
    <property type="entry name" value="gelsolin_S1_like"/>
    <property type="match status" value="1"/>
</dbReference>
<comment type="caution">
    <text evidence="6">The sequence shown here is derived from an EMBL/GenBank/DDBJ whole genome shotgun (WGS) entry which is preliminary data.</text>
</comment>
<keyword evidence="2" id="KW-0117">Actin capping</keyword>
<comment type="similarity">
    <text evidence="1">Belongs to the villin/gelsolin family.</text>
</comment>
<evidence type="ECO:0000256" key="2">
    <source>
        <dbReference type="ARBA" id="ARBA00022467"/>
    </source>
</evidence>
<dbReference type="CDD" id="cd11291">
    <property type="entry name" value="gelsolin_S6_like"/>
    <property type="match status" value="1"/>
</dbReference>
<evidence type="ECO:0000313" key="7">
    <source>
        <dbReference type="Proteomes" id="UP001432322"/>
    </source>
</evidence>
<sequence>EMAPNATDPSLRDVGKKEGLDVWRINKNTLEPVVATQQGVFYDGDAYVVLNTKKGADAWDVHFWIGKNASAEEMGTAASKTVEIDQALGGFPTQYREVQGHESALFLSYFKNNLRYPTGGYDSGFDTIDDLLKNFKPKLYKCKGKRNVRCTEVKLGKSSLNLGDVFILDVGEKIYVWMPPESGRLEKIKGMTRAKNIADNERAGRTKVVPLDDEWNKNSDFWSHFGGKEVIASIDKAQDDDTNFWERNKDQVTLWKVSDASGEATVKWLAQGEDVKQNLLDSNDAFILDAVNGGIYVWVGKGCSLDERSKAFHWGQCYLNQQHLPPWTAVSRVVESTEPQLFTQWFADWHGAMKTGEFEPRLFQCSNESGKLIVEEIVGFDQEDLDGDDVMVLDAFNTIYVWVGAGANAEEKKYAETTAKDYLSNGTVKRPKQTHTETLFQGQESPTFKKFFPAWDDKMFKEQNRSVANMRKLLFH</sequence>
<feature type="domain" description="Gelsolin-like" evidence="5">
    <location>
        <begin position="373"/>
        <end position="448"/>
    </location>
</feature>
<dbReference type="Pfam" id="PF00626">
    <property type="entry name" value="Gelsolin"/>
    <property type="match status" value="4"/>
</dbReference>
<feature type="domain" description="Gelsolin-like" evidence="5">
    <location>
        <begin position="28"/>
        <end position="107"/>
    </location>
</feature>
<dbReference type="CDD" id="cd11289">
    <property type="entry name" value="gelsolin_S2_like"/>
    <property type="match status" value="1"/>
</dbReference>
<feature type="domain" description="Gelsolin-like" evidence="5">
    <location>
        <begin position="148"/>
        <end position="209"/>
    </location>
</feature>
<dbReference type="GO" id="GO:0005737">
    <property type="term" value="C:cytoplasm"/>
    <property type="evidence" value="ECO:0007669"/>
    <property type="project" value="TreeGrafter"/>
</dbReference>
<keyword evidence="3" id="KW-0677">Repeat</keyword>